<gene>
    <name evidence="1" type="ORF">Hokovirus_1_105</name>
</gene>
<protein>
    <submittedName>
        <fullName evidence="1">Uncharacterized protein</fullName>
    </submittedName>
</protein>
<evidence type="ECO:0000313" key="1">
    <source>
        <dbReference type="EMBL" id="ARF10226.1"/>
    </source>
</evidence>
<accession>A0A1V0SET3</accession>
<organism evidence="1">
    <name type="scientific">Hokovirus HKV1</name>
    <dbReference type="NCBI Taxonomy" id="1977638"/>
    <lineage>
        <taxon>Viruses</taxon>
        <taxon>Varidnaviria</taxon>
        <taxon>Bamfordvirae</taxon>
        <taxon>Nucleocytoviricota</taxon>
        <taxon>Megaviricetes</taxon>
        <taxon>Imitervirales</taxon>
        <taxon>Mimiviridae</taxon>
        <taxon>Klosneuvirinae</taxon>
        <taxon>Hokovirus</taxon>
    </lineage>
</organism>
<reference evidence="1" key="1">
    <citation type="journal article" date="2017" name="Science">
        <title>Giant viruses with an expanded complement of translation system components.</title>
        <authorList>
            <person name="Schulz F."/>
            <person name="Yutin N."/>
            <person name="Ivanova N.N."/>
            <person name="Ortega D.R."/>
            <person name="Lee T.K."/>
            <person name="Vierheilig J."/>
            <person name="Daims H."/>
            <person name="Horn M."/>
            <person name="Wagner M."/>
            <person name="Jensen G.J."/>
            <person name="Kyrpides N.C."/>
            <person name="Koonin E.V."/>
            <person name="Woyke T."/>
        </authorList>
    </citation>
    <scope>NUCLEOTIDE SEQUENCE</scope>
    <source>
        <strain evidence="1">HKV1</strain>
    </source>
</reference>
<sequence>MLEQDTVKCSYKKLASFNHYQNNEFIKNDYLYEVILSNAKCCYNAIQNVSGYILAIVYNYSKENNKIILDFTAGLSETIEYNERIPDALKRGLGEEVGIIIKDDLFNRYQKNGKIKICRQTFNQDKKRTVYMSHTVAINIDNLTDDNNLKSNYDPCMSSYISLKEMKEYKNNVHKTCMFIYSKSRERIEQKLSEINTRLSDNDNIFGVACISCNYMKYLYNMKFNNKTNIILSEDDKIIDLYQRIDIKNIETNNKSINIDTKNMEMENIKMENIKMENIGLIENKENMKPNVEQKLEIIEIIDSEISNINLDIIEFLESFGSFDNFENNFINSMDIIDINDTVNNCINILNNELINTKLTKNQKRKRKQKKYDTFINPYMNMNKLCLGSS</sequence>
<name>A0A1V0SET3_9VIRU</name>
<proteinExistence type="predicted"/>
<dbReference type="EMBL" id="KY684103">
    <property type="protein sequence ID" value="ARF10226.1"/>
    <property type="molecule type" value="Genomic_DNA"/>
</dbReference>